<gene>
    <name evidence="2" type="ORF">EVAR_95801_1</name>
</gene>
<comment type="caution">
    <text evidence="2">The sequence shown here is derived from an EMBL/GenBank/DDBJ whole genome shotgun (WGS) entry which is preliminary data.</text>
</comment>
<evidence type="ECO:0000256" key="1">
    <source>
        <dbReference type="SAM" id="MobiDB-lite"/>
    </source>
</evidence>
<evidence type="ECO:0000313" key="2">
    <source>
        <dbReference type="EMBL" id="GBP45150.1"/>
    </source>
</evidence>
<feature type="compositionally biased region" description="Low complexity" evidence="1">
    <location>
        <begin position="163"/>
        <end position="172"/>
    </location>
</feature>
<feature type="region of interest" description="Disordered" evidence="1">
    <location>
        <begin position="61"/>
        <end position="104"/>
    </location>
</feature>
<evidence type="ECO:0000313" key="3">
    <source>
        <dbReference type="Proteomes" id="UP000299102"/>
    </source>
</evidence>
<reference evidence="2 3" key="1">
    <citation type="journal article" date="2019" name="Commun. Biol.">
        <title>The bagworm genome reveals a unique fibroin gene that provides high tensile strength.</title>
        <authorList>
            <person name="Kono N."/>
            <person name="Nakamura H."/>
            <person name="Ohtoshi R."/>
            <person name="Tomita M."/>
            <person name="Numata K."/>
            <person name="Arakawa K."/>
        </authorList>
    </citation>
    <scope>NUCLEOTIDE SEQUENCE [LARGE SCALE GENOMIC DNA]</scope>
</reference>
<organism evidence="2 3">
    <name type="scientific">Eumeta variegata</name>
    <name type="common">Bagworm moth</name>
    <name type="synonym">Eumeta japonica</name>
    <dbReference type="NCBI Taxonomy" id="151549"/>
    <lineage>
        <taxon>Eukaryota</taxon>
        <taxon>Metazoa</taxon>
        <taxon>Ecdysozoa</taxon>
        <taxon>Arthropoda</taxon>
        <taxon>Hexapoda</taxon>
        <taxon>Insecta</taxon>
        <taxon>Pterygota</taxon>
        <taxon>Neoptera</taxon>
        <taxon>Endopterygota</taxon>
        <taxon>Lepidoptera</taxon>
        <taxon>Glossata</taxon>
        <taxon>Ditrysia</taxon>
        <taxon>Tineoidea</taxon>
        <taxon>Psychidae</taxon>
        <taxon>Oiketicinae</taxon>
        <taxon>Eumeta</taxon>
    </lineage>
</organism>
<keyword evidence="3" id="KW-1185">Reference proteome</keyword>
<dbReference type="EMBL" id="BGZK01000465">
    <property type="protein sequence ID" value="GBP45150.1"/>
    <property type="molecule type" value="Genomic_DNA"/>
</dbReference>
<feature type="region of interest" description="Disordered" evidence="1">
    <location>
        <begin position="152"/>
        <end position="212"/>
    </location>
</feature>
<feature type="compositionally biased region" description="Basic and acidic residues" evidence="1">
    <location>
        <begin position="61"/>
        <end position="70"/>
    </location>
</feature>
<dbReference type="Proteomes" id="UP000299102">
    <property type="component" value="Unassembled WGS sequence"/>
</dbReference>
<accession>A0A4C1W2R6</accession>
<dbReference type="AlphaFoldDB" id="A0A4C1W2R6"/>
<proteinExistence type="predicted"/>
<protein>
    <submittedName>
        <fullName evidence="2">Uncharacterized protein</fullName>
    </submittedName>
</protein>
<sequence>MSAWSPPPMNTRNLRRVTSALPASRRYRISYEGMSGLMVVRMGIKSGTVIMNKITIEIRSRRNRGREAATELKAGWRAGSRKGPESESKARPGPKSKTGLVSKTGVGSKELKWKCQEYEVLDNGRPRVAPTSRRLLAGRGAGADTALVDKEAPAKQTGEGANVVARSSSAAVGTNRPAGDSSTLTITRSVHADPPRSVGYRPSSVADAPRRARRRRLAAGLVRAGRS</sequence>
<name>A0A4C1W2R6_EUMVA</name>